<evidence type="ECO:0000259" key="5">
    <source>
        <dbReference type="SMART" id="SM00382"/>
    </source>
</evidence>
<dbReference type="PANTHER" id="PTHR42960:SF1">
    <property type="entry name" value="YCF46 PROTEIN"/>
    <property type="match status" value="1"/>
</dbReference>
<organism evidence="6 7">
    <name type="scientific">Luteimonas deserti</name>
    <dbReference type="NCBI Taxonomy" id="2752306"/>
    <lineage>
        <taxon>Bacteria</taxon>
        <taxon>Pseudomonadati</taxon>
        <taxon>Pseudomonadota</taxon>
        <taxon>Gammaproteobacteria</taxon>
        <taxon>Lysobacterales</taxon>
        <taxon>Lysobacteraceae</taxon>
        <taxon>Luteimonas</taxon>
    </lineage>
</organism>
<evidence type="ECO:0000313" key="6">
    <source>
        <dbReference type="EMBL" id="NYZ61409.1"/>
    </source>
</evidence>
<name>A0A7Z0QNK8_9GAMM</name>
<gene>
    <name evidence="6" type="ORF">H0E82_01340</name>
</gene>
<sequence>MSELQDLAALIRANTPLIVVETPDEPRAVELFRQSLQQVWRALYRWTITEGLRRLDLDGESETDTAPDASNTLAAIREAEQRGIYLLLDFHPYLGYAGTQRQLRDLVQRRNCLPHVIVLVGHTVELPADLETMAVRLRPRLPDADALLKLVREEAVAYQQEHGGRRVEADADAVRQIVRNLQGLSLGDARRITRQLIHVDGALGHNDLPALARLKFELLNKSGHLHYEYDTAGFADVAGARRLKRWVEQRRRVFVEGDAPPGLDPPKGVLLLGVQGCGKSLLAKAIAGGFGVPLVRLDFGTLYDKYHGETERNLREAIASTEQLAPVVLWIDEIEKGLASSGDSDGGVSRRVLGFLLTWMAERKSKVFLVATANQVHDLPPELLRKGRFDEIFFVDLPDADTRAHVFAVHLARRGFAVEAFDLPVLAADAAGFSGAEIEQAIVAALYAAHAGGVPLAQPMLREALQDTRPLSVMMREQVEGLRSWARERTVPAD</sequence>
<evidence type="ECO:0000256" key="1">
    <source>
        <dbReference type="ARBA" id="ARBA00022741"/>
    </source>
</evidence>
<feature type="domain" description="AAA+ ATPase" evidence="5">
    <location>
        <begin position="265"/>
        <end position="399"/>
    </location>
</feature>
<evidence type="ECO:0000256" key="3">
    <source>
        <dbReference type="ARBA" id="ARBA00038088"/>
    </source>
</evidence>
<keyword evidence="1" id="KW-0547">Nucleotide-binding</keyword>
<comment type="similarity">
    <text evidence="3">Belongs to the AAA ATPase family. Highly divergent.</text>
</comment>
<dbReference type="Proteomes" id="UP000589896">
    <property type="component" value="Unassembled WGS sequence"/>
</dbReference>
<keyword evidence="7" id="KW-1185">Reference proteome</keyword>
<dbReference type="Gene3D" id="3.40.50.300">
    <property type="entry name" value="P-loop containing nucleotide triphosphate hydrolases"/>
    <property type="match status" value="1"/>
</dbReference>
<dbReference type="GO" id="GO:0005524">
    <property type="term" value="F:ATP binding"/>
    <property type="evidence" value="ECO:0007669"/>
    <property type="project" value="UniProtKB-KW"/>
</dbReference>
<reference evidence="6 7" key="1">
    <citation type="submission" date="2020-07" db="EMBL/GenBank/DDBJ databases">
        <title>isolation of Luteimonas sp. SJ-16.</title>
        <authorList>
            <person name="Huang X.-X."/>
            <person name="Xu L."/>
            <person name="Sun J.-Q."/>
        </authorList>
    </citation>
    <scope>NUCLEOTIDE SEQUENCE [LARGE SCALE GENOMIC DNA]</scope>
    <source>
        <strain evidence="6 7">SJ-16</strain>
    </source>
</reference>
<dbReference type="RefSeq" id="WP_180543174.1">
    <property type="nucleotide sequence ID" value="NZ_JACCJZ010000004.1"/>
</dbReference>
<accession>A0A7Z0QNK8</accession>
<dbReference type="PANTHER" id="PTHR42960">
    <property type="entry name" value="YCF46 PROTEIN"/>
    <property type="match status" value="1"/>
</dbReference>
<dbReference type="SMART" id="SM00382">
    <property type="entry name" value="AAA"/>
    <property type="match status" value="1"/>
</dbReference>
<evidence type="ECO:0000256" key="2">
    <source>
        <dbReference type="ARBA" id="ARBA00022840"/>
    </source>
</evidence>
<proteinExistence type="inferred from homology"/>
<dbReference type="InterPro" id="IPR003959">
    <property type="entry name" value="ATPase_AAA_core"/>
</dbReference>
<dbReference type="Pfam" id="PF00004">
    <property type="entry name" value="AAA"/>
    <property type="match status" value="1"/>
</dbReference>
<evidence type="ECO:0000256" key="4">
    <source>
        <dbReference type="ARBA" id="ARBA00040480"/>
    </source>
</evidence>
<dbReference type="InterPro" id="IPR003593">
    <property type="entry name" value="AAA+_ATPase"/>
</dbReference>
<keyword evidence="2" id="KW-0067">ATP-binding</keyword>
<evidence type="ECO:0000313" key="7">
    <source>
        <dbReference type="Proteomes" id="UP000589896"/>
    </source>
</evidence>
<dbReference type="EMBL" id="JACCJZ010000004">
    <property type="protein sequence ID" value="NYZ61409.1"/>
    <property type="molecule type" value="Genomic_DNA"/>
</dbReference>
<comment type="caution">
    <text evidence="6">The sequence shown here is derived from an EMBL/GenBank/DDBJ whole genome shotgun (WGS) entry which is preliminary data.</text>
</comment>
<dbReference type="InterPro" id="IPR027417">
    <property type="entry name" value="P-loop_NTPase"/>
</dbReference>
<dbReference type="InterPro" id="IPR052381">
    <property type="entry name" value="AAA_domain_protein"/>
</dbReference>
<protein>
    <recommendedName>
        <fullName evidence="4">Uncharacterized AAA domain-containing protein ycf46</fullName>
    </recommendedName>
</protein>
<dbReference type="AlphaFoldDB" id="A0A7Z0QNK8"/>
<dbReference type="Gene3D" id="1.10.8.60">
    <property type="match status" value="1"/>
</dbReference>
<dbReference type="GO" id="GO:0016887">
    <property type="term" value="F:ATP hydrolysis activity"/>
    <property type="evidence" value="ECO:0007669"/>
    <property type="project" value="InterPro"/>
</dbReference>
<dbReference type="SUPFAM" id="SSF52540">
    <property type="entry name" value="P-loop containing nucleoside triphosphate hydrolases"/>
    <property type="match status" value="1"/>
</dbReference>